<evidence type="ECO:0000259" key="11">
    <source>
        <dbReference type="PROSITE" id="PS50850"/>
    </source>
</evidence>
<dbReference type="SUPFAM" id="SSF103473">
    <property type="entry name" value="MFS general substrate transporter"/>
    <property type="match status" value="1"/>
</dbReference>
<sequence>MAPSNEKPDPEHSSDVGSEKGQPAHADLPTLESPKVLEVQNADLAVALTTGPKLKASDPATLKLFAILAVAFMGSMANGFDGQVMSAVNGMQQYLDYFKIDGSDAGGGVGTVTALIFGIYSIGQIVGVCVAGPVTDKFGRRGGMFSGAVIIMIGAIVITLAKTQDYLLGGRFVLGFGVSIATTASPAYVVEMAPPQWRGRLTGLYNTSYYAGSILCTGITIATGRLDSTRSWRAPLAIQLVPAGILAIFSLLLPESPRWLMATGKTEEALAILAKYHGNGDPNAPLVKLEMKEFAESIKVDASDKRWWDYSELVNNSNARYRTFMMLLMGFFGQWSGNGLGYFLTILFKNAGANTQERRLVLNFINTIVSAVGALIGTSLTDHVGRRVMWFWGTLASAGMLAVVTGCTAKWGAEGSNPAGSNAAIAFIFVFGFVYSLTYTPLQALYPSECLAYNTRAKGMAMYSFAVSCASFVNTYAGPIALDRIQWKYYIVYVGWDLLECCAIWLFAVETKGRTLEELDEIFDDPHPVRASTKKRVVAVSSKNGEYRIEQEV</sequence>
<feature type="transmembrane region" description="Helical" evidence="10">
    <location>
        <begin position="360"/>
        <end position="377"/>
    </location>
</feature>
<feature type="transmembrane region" description="Helical" evidence="10">
    <location>
        <begin position="389"/>
        <end position="411"/>
    </location>
</feature>
<evidence type="ECO:0000256" key="10">
    <source>
        <dbReference type="SAM" id="Phobius"/>
    </source>
</evidence>
<dbReference type="Pfam" id="PF00083">
    <property type="entry name" value="Sugar_tr"/>
    <property type="match status" value="1"/>
</dbReference>
<comment type="similarity">
    <text evidence="2 8">Belongs to the major facilitator superfamily. Sugar transporter (TC 2.A.1.1) family.</text>
</comment>
<dbReference type="GO" id="GO:0005351">
    <property type="term" value="F:carbohydrate:proton symporter activity"/>
    <property type="evidence" value="ECO:0007669"/>
    <property type="project" value="TreeGrafter"/>
</dbReference>
<keyword evidence="13" id="KW-1185">Reference proteome</keyword>
<feature type="transmembrane region" description="Helical" evidence="10">
    <location>
        <begin position="168"/>
        <end position="188"/>
    </location>
</feature>
<evidence type="ECO:0000256" key="5">
    <source>
        <dbReference type="ARBA" id="ARBA00022989"/>
    </source>
</evidence>
<dbReference type="AlphaFoldDB" id="A0A0D7BUW7"/>
<keyword evidence="3 8" id="KW-0813">Transport</keyword>
<feature type="region of interest" description="Disordered" evidence="9">
    <location>
        <begin position="1"/>
        <end position="28"/>
    </location>
</feature>
<dbReference type="InterPro" id="IPR020846">
    <property type="entry name" value="MFS_dom"/>
</dbReference>
<reference evidence="12 13" key="1">
    <citation type="journal article" date="2015" name="Fungal Genet. Biol.">
        <title>Evolution of novel wood decay mechanisms in Agaricales revealed by the genome sequences of Fistulina hepatica and Cylindrobasidium torrendii.</title>
        <authorList>
            <person name="Floudas D."/>
            <person name="Held B.W."/>
            <person name="Riley R."/>
            <person name="Nagy L.G."/>
            <person name="Koehler G."/>
            <person name="Ransdell A.S."/>
            <person name="Younus H."/>
            <person name="Chow J."/>
            <person name="Chiniquy J."/>
            <person name="Lipzen A."/>
            <person name="Tritt A."/>
            <person name="Sun H."/>
            <person name="Haridas S."/>
            <person name="LaButti K."/>
            <person name="Ohm R.A."/>
            <person name="Kues U."/>
            <person name="Blanchette R.A."/>
            <person name="Grigoriev I.V."/>
            <person name="Minto R.E."/>
            <person name="Hibbett D.S."/>
        </authorList>
    </citation>
    <scope>NUCLEOTIDE SEQUENCE [LARGE SCALE GENOMIC DNA]</scope>
    <source>
        <strain evidence="12 13">FP15055 ss-10</strain>
    </source>
</reference>
<organism evidence="12 13">
    <name type="scientific">Cylindrobasidium torrendii FP15055 ss-10</name>
    <dbReference type="NCBI Taxonomy" id="1314674"/>
    <lineage>
        <taxon>Eukaryota</taxon>
        <taxon>Fungi</taxon>
        <taxon>Dikarya</taxon>
        <taxon>Basidiomycota</taxon>
        <taxon>Agaricomycotina</taxon>
        <taxon>Agaricomycetes</taxon>
        <taxon>Agaricomycetidae</taxon>
        <taxon>Agaricales</taxon>
        <taxon>Marasmiineae</taxon>
        <taxon>Physalacriaceae</taxon>
        <taxon>Cylindrobasidium</taxon>
    </lineage>
</organism>
<dbReference type="InterPro" id="IPR003663">
    <property type="entry name" value="Sugar/inositol_transpt"/>
</dbReference>
<feature type="transmembrane region" description="Helical" evidence="10">
    <location>
        <begin position="489"/>
        <end position="508"/>
    </location>
</feature>
<dbReference type="PROSITE" id="PS50850">
    <property type="entry name" value="MFS"/>
    <property type="match status" value="1"/>
</dbReference>
<feature type="domain" description="Major facilitator superfamily (MFS) profile" evidence="11">
    <location>
        <begin position="67"/>
        <end position="512"/>
    </location>
</feature>
<dbReference type="InterPro" id="IPR050360">
    <property type="entry name" value="MFS_Sugar_Transporters"/>
</dbReference>
<dbReference type="GO" id="GO:0016020">
    <property type="term" value="C:membrane"/>
    <property type="evidence" value="ECO:0007669"/>
    <property type="project" value="UniProtKB-SubCell"/>
</dbReference>
<evidence type="ECO:0000256" key="6">
    <source>
        <dbReference type="ARBA" id="ARBA00023136"/>
    </source>
</evidence>
<evidence type="ECO:0000256" key="7">
    <source>
        <dbReference type="ARBA" id="ARBA00049119"/>
    </source>
</evidence>
<dbReference type="STRING" id="1314674.A0A0D7BUW7"/>
<dbReference type="OrthoDB" id="6133115at2759"/>
<feature type="transmembrane region" description="Helical" evidence="10">
    <location>
        <begin position="324"/>
        <end position="348"/>
    </location>
</feature>
<evidence type="ECO:0000256" key="8">
    <source>
        <dbReference type="RuleBase" id="RU003346"/>
    </source>
</evidence>
<dbReference type="Gene3D" id="1.20.1250.20">
    <property type="entry name" value="MFS general substrate transporter like domains"/>
    <property type="match status" value="1"/>
</dbReference>
<keyword evidence="6 10" id="KW-0472">Membrane</keyword>
<evidence type="ECO:0000256" key="4">
    <source>
        <dbReference type="ARBA" id="ARBA00022692"/>
    </source>
</evidence>
<dbReference type="EMBL" id="KN880433">
    <property type="protein sequence ID" value="KIY73979.1"/>
    <property type="molecule type" value="Genomic_DNA"/>
</dbReference>
<evidence type="ECO:0000313" key="12">
    <source>
        <dbReference type="EMBL" id="KIY73979.1"/>
    </source>
</evidence>
<feature type="compositionally biased region" description="Basic and acidic residues" evidence="9">
    <location>
        <begin position="1"/>
        <end position="18"/>
    </location>
</feature>
<keyword evidence="5 10" id="KW-1133">Transmembrane helix</keyword>
<accession>A0A0D7BUW7</accession>
<keyword evidence="4 10" id="KW-0812">Transmembrane</keyword>
<dbReference type="PANTHER" id="PTHR48022:SF79">
    <property type="entry name" value="LACTOSE PERMEASE, PUTATIVE (AFU_ORTHOLOGUE AFUA_6G01860)-RELATED"/>
    <property type="match status" value="1"/>
</dbReference>
<feature type="transmembrane region" description="Helical" evidence="10">
    <location>
        <begin position="236"/>
        <end position="253"/>
    </location>
</feature>
<dbReference type="InterPro" id="IPR036259">
    <property type="entry name" value="MFS_trans_sf"/>
</dbReference>
<gene>
    <name evidence="12" type="ORF">CYLTODRAFT_428202</name>
</gene>
<protein>
    <submittedName>
        <fullName evidence="12">General substrate transporter</fullName>
    </submittedName>
</protein>
<dbReference type="Proteomes" id="UP000054007">
    <property type="component" value="Unassembled WGS sequence"/>
</dbReference>
<evidence type="ECO:0000256" key="9">
    <source>
        <dbReference type="SAM" id="MobiDB-lite"/>
    </source>
</evidence>
<evidence type="ECO:0000256" key="1">
    <source>
        <dbReference type="ARBA" id="ARBA00004141"/>
    </source>
</evidence>
<proteinExistence type="inferred from homology"/>
<dbReference type="PANTHER" id="PTHR48022">
    <property type="entry name" value="PLASTIDIC GLUCOSE TRANSPORTER 4"/>
    <property type="match status" value="1"/>
</dbReference>
<feature type="transmembrane region" description="Helical" evidence="10">
    <location>
        <begin position="423"/>
        <end position="442"/>
    </location>
</feature>
<evidence type="ECO:0000256" key="3">
    <source>
        <dbReference type="ARBA" id="ARBA00022448"/>
    </source>
</evidence>
<evidence type="ECO:0000256" key="2">
    <source>
        <dbReference type="ARBA" id="ARBA00010992"/>
    </source>
</evidence>
<dbReference type="NCBIfam" id="TIGR00879">
    <property type="entry name" value="SP"/>
    <property type="match status" value="1"/>
</dbReference>
<evidence type="ECO:0000313" key="13">
    <source>
        <dbReference type="Proteomes" id="UP000054007"/>
    </source>
</evidence>
<dbReference type="InterPro" id="IPR005828">
    <property type="entry name" value="MFS_sugar_transport-like"/>
</dbReference>
<comment type="catalytic activity">
    <reaction evidence="7">
        <text>myo-inositol(out) + H(+)(out) = myo-inositol(in) + H(+)(in)</text>
        <dbReference type="Rhea" id="RHEA:60364"/>
        <dbReference type="ChEBI" id="CHEBI:15378"/>
        <dbReference type="ChEBI" id="CHEBI:17268"/>
    </reaction>
</comment>
<feature type="transmembrane region" description="Helical" evidence="10">
    <location>
        <begin position="62"/>
        <end position="80"/>
    </location>
</feature>
<feature type="transmembrane region" description="Helical" evidence="10">
    <location>
        <begin position="143"/>
        <end position="161"/>
    </location>
</feature>
<feature type="transmembrane region" description="Helical" evidence="10">
    <location>
        <begin position="208"/>
        <end position="224"/>
    </location>
</feature>
<comment type="subcellular location">
    <subcellularLocation>
        <location evidence="1">Membrane</location>
        <topology evidence="1">Multi-pass membrane protein</topology>
    </subcellularLocation>
</comment>
<name>A0A0D7BUW7_9AGAR</name>
<feature type="transmembrane region" description="Helical" evidence="10">
    <location>
        <begin position="462"/>
        <end position="482"/>
    </location>
</feature>
<dbReference type="FunFam" id="1.20.1250.20:FF:000134">
    <property type="entry name" value="MFS sugar transporter protein"/>
    <property type="match status" value="1"/>
</dbReference>